<reference evidence="1 2" key="1">
    <citation type="journal article" date="2016" name="Biochim. Biophys. Acta">
        <title>Characterization of red-shifted phycobilisomes isolated from the chlorophyll f-containing cyanobacterium Halomicronema hongdechloris.</title>
        <authorList>
            <person name="Li Y."/>
            <person name="Lin Y."/>
            <person name="Garvey C.J."/>
            <person name="Birch D."/>
            <person name="Corkery R.W."/>
            <person name="Loughlin P.C."/>
            <person name="Scheer H."/>
            <person name="Willows R.D."/>
            <person name="Chen M."/>
        </authorList>
    </citation>
    <scope>NUCLEOTIDE SEQUENCE [LARGE SCALE GENOMIC DNA]</scope>
    <source>
        <strain evidence="1 2">C2206</strain>
    </source>
</reference>
<dbReference type="InterPro" id="IPR016181">
    <property type="entry name" value="Acyl_CoA_acyltransferase"/>
</dbReference>
<keyword evidence="2" id="KW-1185">Reference proteome</keyword>
<dbReference type="EMBL" id="CP021983">
    <property type="protein sequence ID" value="ASC74155.1"/>
    <property type="molecule type" value="Genomic_DNA"/>
</dbReference>
<accession>A0A1Z3HV54</accession>
<dbReference type="KEGG" id="hhg:XM38_051300"/>
<name>A0A1Z3HV54_9CYAN</name>
<protein>
    <submittedName>
        <fullName evidence="1">Uncharacterized protein</fullName>
    </submittedName>
</protein>
<dbReference type="Proteomes" id="UP000191901">
    <property type="component" value="Chromosome"/>
</dbReference>
<sequence length="115" mass="13028">MSLFPAQPLIETACLQIRRFVPEDREPFIQFMTDRESTRFLTFGEDQKSREGAIELFETTIASYGSEQPIRLPLKATLGLAGLTLLNPILVPWPPNLGAVRLNIFSVLRIFSICF</sequence>
<organism evidence="1 2">
    <name type="scientific">Halomicronema hongdechloris C2206</name>
    <dbReference type="NCBI Taxonomy" id="1641165"/>
    <lineage>
        <taxon>Bacteria</taxon>
        <taxon>Bacillati</taxon>
        <taxon>Cyanobacteriota</taxon>
        <taxon>Cyanophyceae</taxon>
        <taxon>Nodosilineales</taxon>
        <taxon>Nodosilineaceae</taxon>
        <taxon>Halomicronema</taxon>
    </lineage>
</organism>
<evidence type="ECO:0000313" key="1">
    <source>
        <dbReference type="EMBL" id="ASC74155.1"/>
    </source>
</evidence>
<gene>
    <name evidence="1" type="ORF">XM38_051300</name>
</gene>
<dbReference type="SUPFAM" id="SSF55729">
    <property type="entry name" value="Acyl-CoA N-acyltransferases (Nat)"/>
    <property type="match status" value="1"/>
</dbReference>
<proteinExistence type="predicted"/>
<dbReference type="AlphaFoldDB" id="A0A1Z3HV54"/>
<dbReference type="OrthoDB" id="9785602at2"/>
<evidence type="ECO:0000313" key="2">
    <source>
        <dbReference type="Proteomes" id="UP000191901"/>
    </source>
</evidence>